<evidence type="ECO:0000256" key="3">
    <source>
        <dbReference type="ARBA" id="ARBA00022989"/>
    </source>
</evidence>
<gene>
    <name evidence="7" type="ORF">GCM10007854_29520</name>
</gene>
<comment type="caution">
    <text evidence="7">The sequence shown here is derived from an EMBL/GenBank/DDBJ whole genome shotgun (WGS) entry which is preliminary data.</text>
</comment>
<dbReference type="NCBIfam" id="TIGR01352">
    <property type="entry name" value="tonB_Cterm"/>
    <property type="match status" value="1"/>
</dbReference>
<keyword evidence="4" id="KW-0472">Membrane</keyword>
<proteinExistence type="predicted"/>
<evidence type="ECO:0000256" key="1">
    <source>
        <dbReference type="ARBA" id="ARBA00004167"/>
    </source>
</evidence>
<evidence type="ECO:0000313" key="7">
    <source>
        <dbReference type="EMBL" id="GLQ21997.1"/>
    </source>
</evidence>
<dbReference type="Proteomes" id="UP001161390">
    <property type="component" value="Unassembled WGS sequence"/>
</dbReference>
<reference evidence="7" key="1">
    <citation type="journal article" date="2014" name="Int. J. Syst. Evol. Microbiol.">
        <title>Complete genome of a new Firmicutes species belonging to the dominant human colonic microbiota ('Ruminococcus bicirculans') reveals two chromosomes and a selective capacity to utilize plant glucans.</title>
        <authorList>
            <consortium name="NISC Comparative Sequencing Program"/>
            <person name="Wegmann U."/>
            <person name="Louis P."/>
            <person name="Goesmann A."/>
            <person name="Henrissat B."/>
            <person name="Duncan S.H."/>
            <person name="Flint H.J."/>
        </authorList>
    </citation>
    <scope>NUCLEOTIDE SEQUENCE</scope>
    <source>
        <strain evidence="7">NBRC 108216</strain>
    </source>
</reference>
<name>A0ABQ5V6V7_9PROT</name>
<evidence type="ECO:0000256" key="4">
    <source>
        <dbReference type="ARBA" id="ARBA00023136"/>
    </source>
</evidence>
<accession>A0ABQ5V6V7</accession>
<dbReference type="Gene3D" id="3.30.2420.10">
    <property type="entry name" value="TonB"/>
    <property type="match status" value="1"/>
</dbReference>
<dbReference type="EMBL" id="BSNJ01000008">
    <property type="protein sequence ID" value="GLQ21997.1"/>
    <property type="molecule type" value="Genomic_DNA"/>
</dbReference>
<keyword evidence="6" id="KW-0732">Signal</keyword>
<dbReference type="Gene3D" id="1.25.40.10">
    <property type="entry name" value="Tetratricopeptide repeat domain"/>
    <property type="match status" value="1"/>
</dbReference>
<feature type="chain" id="PRO_5047523568" description="TonB C-terminal domain-containing protein" evidence="6">
    <location>
        <begin position="22"/>
        <end position="360"/>
    </location>
</feature>
<dbReference type="SUPFAM" id="SSF74653">
    <property type="entry name" value="TolA/TonB C-terminal domain"/>
    <property type="match status" value="1"/>
</dbReference>
<evidence type="ECO:0000256" key="5">
    <source>
        <dbReference type="PROSITE-ProRule" id="PRU00339"/>
    </source>
</evidence>
<evidence type="ECO:0008006" key="9">
    <source>
        <dbReference type="Google" id="ProtNLM"/>
    </source>
</evidence>
<dbReference type="InterPro" id="IPR006260">
    <property type="entry name" value="TonB/TolA_C"/>
</dbReference>
<keyword evidence="8" id="KW-1185">Reference proteome</keyword>
<sequence>MRQLLALSSSVVLLWAHSGAAQTPSAHMESLQTALRQNDMDRAMKIATALYQQSDQSDDHERAGYAAYVMAGLLNQTDDRLAVAETYEDCAKHYAADDSLAQSIQCDYQSAQAYLEASRKGQAVSKLRGIAKQLERIGQEKSMLASQVYLTLAKQTLPAKTKRGSAAQRERRDAAAYADKALIALRASDQDKSQTYAATLYLKGLALEDAEEYPEAVEAYESAVSLYRSLPDSNDDELQSLQARLSIARAGGKSSPRKDAIDVVDQDGRIVTLSIKKRKRIRSPRINDNQIVDGARASVAITLDSDGAVETVTVVDSRPSHEFGDAMQTAIESWTFIPPQGVNPEELPAFEYSTVFFVRR</sequence>
<dbReference type="PROSITE" id="PS50005">
    <property type="entry name" value="TPR"/>
    <property type="match status" value="1"/>
</dbReference>
<keyword evidence="2" id="KW-0812">Transmembrane</keyword>
<evidence type="ECO:0000313" key="8">
    <source>
        <dbReference type="Proteomes" id="UP001161390"/>
    </source>
</evidence>
<keyword evidence="5" id="KW-0802">TPR repeat</keyword>
<feature type="signal peptide" evidence="6">
    <location>
        <begin position="1"/>
        <end position="21"/>
    </location>
</feature>
<dbReference type="RefSeq" id="WP_284374137.1">
    <property type="nucleotide sequence ID" value="NZ_BSNJ01000008.1"/>
</dbReference>
<organism evidence="7 8">
    <name type="scientific">Algimonas porphyrae</name>
    <dbReference type="NCBI Taxonomy" id="1128113"/>
    <lineage>
        <taxon>Bacteria</taxon>
        <taxon>Pseudomonadati</taxon>
        <taxon>Pseudomonadota</taxon>
        <taxon>Alphaproteobacteria</taxon>
        <taxon>Maricaulales</taxon>
        <taxon>Robiginitomaculaceae</taxon>
        <taxon>Algimonas</taxon>
    </lineage>
</organism>
<comment type="subcellular location">
    <subcellularLocation>
        <location evidence="1">Membrane</location>
        <topology evidence="1">Single-pass membrane protein</topology>
    </subcellularLocation>
</comment>
<dbReference type="InterPro" id="IPR019734">
    <property type="entry name" value="TPR_rpt"/>
</dbReference>
<dbReference type="InterPro" id="IPR011990">
    <property type="entry name" value="TPR-like_helical_dom_sf"/>
</dbReference>
<evidence type="ECO:0000256" key="2">
    <source>
        <dbReference type="ARBA" id="ARBA00022692"/>
    </source>
</evidence>
<reference evidence="7" key="2">
    <citation type="submission" date="2023-01" db="EMBL/GenBank/DDBJ databases">
        <title>Draft genome sequence of Algimonas porphyrae strain NBRC 108216.</title>
        <authorList>
            <person name="Sun Q."/>
            <person name="Mori K."/>
        </authorList>
    </citation>
    <scope>NUCLEOTIDE SEQUENCE</scope>
    <source>
        <strain evidence="7">NBRC 108216</strain>
    </source>
</reference>
<dbReference type="SMART" id="SM00028">
    <property type="entry name" value="TPR"/>
    <property type="match status" value="1"/>
</dbReference>
<feature type="repeat" description="TPR" evidence="5">
    <location>
        <begin position="197"/>
        <end position="230"/>
    </location>
</feature>
<evidence type="ECO:0000256" key="6">
    <source>
        <dbReference type="SAM" id="SignalP"/>
    </source>
</evidence>
<protein>
    <recommendedName>
        <fullName evidence="9">TonB C-terminal domain-containing protein</fullName>
    </recommendedName>
</protein>
<keyword evidence="3" id="KW-1133">Transmembrane helix</keyword>